<dbReference type="GO" id="GO:0003755">
    <property type="term" value="F:peptidyl-prolyl cis-trans isomerase activity"/>
    <property type="evidence" value="ECO:0007669"/>
    <property type="project" value="UniProtKB-UniRule"/>
</dbReference>
<comment type="function">
    <text evidence="4">PPIases accelerate the folding of proteins. It catalyzes the cis-trans isomerization of proline imidic peptide bonds in oligopeptides.</text>
</comment>
<dbReference type="PATRIC" id="fig|86105.3.peg.1809"/>
<dbReference type="InterPro" id="IPR029000">
    <property type="entry name" value="Cyclophilin-like_dom_sf"/>
</dbReference>
<dbReference type="InterPro" id="IPR002130">
    <property type="entry name" value="Cyclophilin-type_PPIase_dom"/>
</dbReference>
<dbReference type="GO" id="GO:0006457">
    <property type="term" value="P:protein folding"/>
    <property type="evidence" value="ECO:0007669"/>
    <property type="project" value="InterPro"/>
</dbReference>
<dbReference type="STRING" id="86105.NF27_IN00100"/>
<evidence type="ECO:0000313" key="7">
    <source>
        <dbReference type="Proteomes" id="UP000031258"/>
    </source>
</evidence>
<keyword evidence="7" id="KW-1185">Reference proteome</keyword>
<dbReference type="PROSITE" id="PS50072">
    <property type="entry name" value="CSA_PPIASE_2"/>
    <property type="match status" value="1"/>
</dbReference>
<comment type="similarity">
    <text evidence="1 4">Belongs to the cyclophilin-type PPIase family.</text>
</comment>
<gene>
    <name evidence="6" type="primary">ppi_2</name>
    <name evidence="6" type="ORF">NF27_IN00100</name>
</gene>
<evidence type="ECO:0000256" key="4">
    <source>
        <dbReference type="RuleBase" id="RU363019"/>
    </source>
</evidence>
<dbReference type="EMBL" id="JSWE01000206">
    <property type="protein sequence ID" value="KIE04269.1"/>
    <property type="molecule type" value="Genomic_DNA"/>
</dbReference>
<accession>A0A0C1QFD5</accession>
<dbReference type="PRINTS" id="PR00153">
    <property type="entry name" value="CSAPPISMRASE"/>
</dbReference>
<name>A0A0C1QFD5_9RICK</name>
<dbReference type="CDD" id="cd00317">
    <property type="entry name" value="cyclophilin"/>
    <property type="match status" value="1"/>
</dbReference>
<evidence type="ECO:0000259" key="5">
    <source>
        <dbReference type="PROSITE" id="PS50072"/>
    </source>
</evidence>
<dbReference type="PANTHER" id="PTHR45625">
    <property type="entry name" value="PEPTIDYL-PROLYL CIS-TRANS ISOMERASE-RELATED"/>
    <property type="match status" value="1"/>
</dbReference>
<dbReference type="PANTHER" id="PTHR45625:SF4">
    <property type="entry name" value="PEPTIDYLPROLYL ISOMERASE DOMAIN AND WD REPEAT-CONTAINING PROTEIN 1"/>
    <property type="match status" value="1"/>
</dbReference>
<protein>
    <recommendedName>
        <fullName evidence="4">Peptidyl-prolyl cis-trans isomerase</fullName>
        <shortName evidence="4">PPIase</shortName>
        <ecNumber evidence="4">5.2.1.8</ecNumber>
    </recommendedName>
</protein>
<evidence type="ECO:0000256" key="1">
    <source>
        <dbReference type="ARBA" id="ARBA00007365"/>
    </source>
</evidence>
<sequence>MLKFCARRVISQIINYNFGFIMKKFISTFCGIAFTFSSIQAEATSEGKLDPENIIVMELKDGTVEIELFPNKAPEHVKRIKELTREGFYNGVVFHRVIKNFMAQTGDPTGTGMGGSPKPDLKAEFNDIHHARGIVSMARSMNPNSANSQFFIVLATASHLDKQYTAFGKVISGMEFVDKIKKGSEDDNGQVTNPDKIISMKILADIEKKK</sequence>
<dbReference type="Pfam" id="PF00160">
    <property type="entry name" value="Pro_isomerase"/>
    <property type="match status" value="1"/>
</dbReference>
<evidence type="ECO:0000256" key="2">
    <source>
        <dbReference type="ARBA" id="ARBA00023110"/>
    </source>
</evidence>
<proteinExistence type="inferred from homology"/>
<comment type="catalytic activity">
    <reaction evidence="4">
        <text>[protein]-peptidylproline (omega=180) = [protein]-peptidylproline (omega=0)</text>
        <dbReference type="Rhea" id="RHEA:16237"/>
        <dbReference type="Rhea" id="RHEA-COMP:10747"/>
        <dbReference type="Rhea" id="RHEA-COMP:10748"/>
        <dbReference type="ChEBI" id="CHEBI:83833"/>
        <dbReference type="ChEBI" id="CHEBI:83834"/>
        <dbReference type="EC" id="5.2.1.8"/>
    </reaction>
</comment>
<dbReference type="Gene3D" id="2.40.100.10">
    <property type="entry name" value="Cyclophilin-like"/>
    <property type="match status" value="1"/>
</dbReference>
<keyword evidence="3 4" id="KW-0413">Isomerase</keyword>
<dbReference type="InterPro" id="IPR044666">
    <property type="entry name" value="Cyclophilin_A-like"/>
</dbReference>
<dbReference type="EC" id="5.2.1.8" evidence="4"/>
<feature type="domain" description="PPIase cyclophilin-type" evidence="5">
    <location>
        <begin position="53"/>
        <end position="200"/>
    </location>
</feature>
<evidence type="ECO:0000313" key="6">
    <source>
        <dbReference type="EMBL" id="KIE04269.1"/>
    </source>
</evidence>
<dbReference type="PROSITE" id="PS00170">
    <property type="entry name" value="CSA_PPIASE_1"/>
    <property type="match status" value="1"/>
</dbReference>
<dbReference type="AlphaFoldDB" id="A0A0C1QFD5"/>
<keyword evidence="2 4" id="KW-0697">Rotamase</keyword>
<evidence type="ECO:0000256" key="3">
    <source>
        <dbReference type="ARBA" id="ARBA00023235"/>
    </source>
</evidence>
<dbReference type="InterPro" id="IPR020892">
    <property type="entry name" value="Cyclophilin-type_PPIase_CS"/>
</dbReference>
<dbReference type="Proteomes" id="UP000031258">
    <property type="component" value="Unassembled WGS sequence"/>
</dbReference>
<dbReference type="SUPFAM" id="SSF50891">
    <property type="entry name" value="Cyclophilin-like"/>
    <property type="match status" value="1"/>
</dbReference>
<organism evidence="6 7">
    <name type="scientific">Candidatus Jidaibacter acanthamoebae</name>
    <dbReference type="NCBI Taxonomy" id="86105"/>
    <lineage>
        <taxon>Bacteria</taxon>
        <taxon>Pseudomonadati</taxon>
        <taxon>Pseudomonadota</taxon>
        <taxon>Alphaproteobacteria</taxon>
        <taxon>Rickettsiales</taxon>
        <taxon>Candidatus Midichloriaceae</taxon>
        <taxon>Candidatus Jidaibacter</taxon>
    </lineage>
</organism>
<reference evidence="6 7" key="1">
    <citation type="submission" date="2014-11" db="EMBL/GenBank/DDBJ databases">
        <title>A Rickettsiales Symbiont of Amoebae With Ancient Features.</title>
        <authorList>
            <person name="Schulz F."/>
            <person name="Martijn J."/>
            <person name="Wascher F."/>
            <person name="Kostanjsek R."/>
            <person name="Ettema T.J."/>
            <person name="Horn M."/>
        </authorList>
    </citation>
    <scope>NUCLEOTIDE SEQUENCE [LARGE SCALE GENOMIC DNA]</scope>
    <source>
        <strain evidence="6 7">UWC36</strain>
    </source>
</reference>
<comment type="caution">
    <text evidence="6">The sequence shown here is derived from an EMBL/GenBank/DDBJ whole genome shotgun (WGS) entry which is preliminary data.</text>
</comment>